<sequence>MLASWPHRALHALELVLLVAITVDIAYMILRKRKTNNYNDDYQSRLRDHPRSS</sequence>
<protein>
    <submittedName>
        <fullName evidence="2">Uncharacterized protein</fullName>
    </submittedName>
</protein>
<feature type="transmembrane region" description="Helical" evidence="1">
    <location>
        <begin position="12"/>
        <end position="30"/>
    </location>
</feature>
<proteinExistence type="predicted"/>
<gene>
    <name evidence="2" type="ORF">LCGC14_2535300</name>
</gene>
<reference evidence="2" key="1">
    <citation type="journal article" date="2015" name="Nature">
        <title>Complex archaea that bridge the gap between prokaryotes and eukaryotes.</title>
        <authorList>
            <person name="Spang A."/>
            <person name="Saw J.H."/>
            <person name="Jorgensen S.L."/>
            <person name="Zaremba-Niedzwiedzka K."/>
            <person name="Martijn J."/>
            <person name="Lind A.E."/>
            <person name="van Eijk R."/>
            <person name="Schleper C."/>
            <person name="Guy L."/>
            <person name="Ettema T.J."/>
        </authorList>
    </citation>
    <scope>NUCLEOTIDE SEQUENCE</scope>
</reference>
<evidence type="ECO:0000313" key="2">
    <source>
        <dbReference type="EMBL" id="KKL12484.1"/>
    </source>
</evidence>
<dbReference type="AlphaFoldDB" id="A0A0F9ASB0"/>
<keyword evidence="1" id="KW-0472">Membrane</keyword>
<comment type="caution">
    <text evidence="2">The sequence shown here is derived from an EMBL/GenBank/DDBJ whole genome shotgun (WGS) entry which is preliminary data.</text>
</comment>
<evidence type="ECO:0000256" key="1">
    <source>
        <dbReference type="SAM" id="Phobius"/>
    </source>
</evidence>
<keyword evidence="1" id="KW-1133">Transmembrane helix</keyword>
<keyword evidence="1" id="KW-0812">Transmembrane</keyword>
<dbReference type="EMBL" id="LAZR01041236">
    <property type="protein sequence ID" value="KKL12484.1"/>
    <property type="molecule type" value="Genomic_DNA"/>
</dbReference>
<organism evidence="2">
    <name type="scientific">marine sediment metagenome</name>
    <dbReference type="NCBI Taxonomy" id="412755"/>
    <lineage>
        <taxon>unclassified sequences</taxon>
        <taxon>metagenomes</taxon>
        <taxon>ecological metagenomes</taxon>
    </lineage>
</organism>
<name>A0A0F9ASB0_9ZZZZ</name>
<accession>A0A0F9ASB0</accession>